<keyword evidence="2" id="KW-1185">Reference proteome</keyword>
<sequence length="662" mass="72564">MGLPAGLILVLILQILSGSTSGTIASGCDSCHDEANCLKTRERGDSFTSQAYSCVCKDGFVGDGLTCLDAKLCSDSSCCSQGYQWSPDMGCVDTDECSLSESPCTPRQVCQNTPGSFACLEPSTQTVLFHSGCSDCPRGMDCIDGHGSRCADPCDQYTKLNDEWRSTNNTVFNRPRCDRNMRWRGWYRMYLGRESAQLPERCLGSHRCGTDAPMWMTKAHPTESNEIVNRKVCAAFEDQCCSYDTDIQVKLCPGNFYVYKLVRPSTCYLAYCAEVKGPAPEVVTTTPELTTEPLTYAPDTTPETFSSTPNQPSQLMCGRETLQVGLDVDSLTSSGLNPLSGNLATLNCSQFTVRDNVVWYEVETRAGVCGNILKTNSTHAIYSNSLFIYPKSNSSFVHPLSVPFTCVFPLDTHSSMDVAVRPFLELKGAITGSGSGAKAFMSLFHDSSFSEKYPAGLVTLPVGSPLYVGISVEETDPSFAVVLEDCYATHLSNPHNPEQCPADRRQVSVVESGVSLRARFSSLFFLLQHEYIDLYLHCSLSLCDRRTSSCVPPCTHRNYRSVSNSEHLETVTVGPILYKVALNFSPPTTVVMSNNNASNNLIIAQRTVKQLRLEASIRRIKVSQAAAELRNFCLQNASRDPLLVGVPSSDNPFRPPKSCSLF</sequence>
<dbReference type="EMBL" id="CM043785">
    <property type="protein sequence ID" value="KAI4833229.1"/>
    <property type="molecule type" value="Genomic_DNA"/>
</dbReference>
<protein>
    <submittedName>
        <fullName evidence="1">Uncharacterized protein</fullName>
    </submittedName>
</protein>
<gene>
    <name evidence="1" type="ORF">KUCAC02_016142</name>
</gene>
<proteinExistence type="predicted"/>
<name>A0ACB9Y1Z4_CHAAC</name>
<organism evidence="1 2">
    <name type="scientific">Chaenocephalus aceratus</name>
    <name type="common">Blackfin icefish</name>
    <name type="synonym">Chaenichthys aceratus</name>
    <dbReference type="NCBI Taxonomy" id="36190"/>
    <lineage>
        <taxon>Eukaryota</taxon>
        <taxon>Metazoa</taxon>
        <taxon>Chordata</taxon>
        <taxon>Craniata</taxon>
        <taxon>Vertebrata</taxon>
        <taxon>Euteleostomi</taxon>
        <taxon>Actinopterygii</taxon>
        <taxon>Neopterygii</taxon>
        <taxon>Teleostei</taxon>
        <taxon>Neoteleostei</taxon>
        <taxon>Acanthomorphata</taxon>
        <taxon>Eupercaria</taxon>
        <taxon>Perciformes</taxon>
        <taxon>Notothenioidei</taxon>
        <taxon>Channichthyidae</taxon>
        <taxon>Chaenocephalus</taxon>
    </lineage>
</organism>
<evidence type="ECO:0000313" key="2">
    <source>
        <dbReference type="Proteomes" id="UP001057452"/>
    </source>
</evidence>
<accession>A0ACB9Y1Z4</accession>
<reference evidence="1" key="1">
    <citation type="submission" date="2022-05" db="EMBL/GenBank/DDBJ databases">
        <title>Chromosome-level genome of Chaenocephalus aceratus.</title>
        <authorList>
            <person name="Park H."/>
        </authorList>
    </citation>
    <scope>NUCLEOTIDE SEQUENCE</scope>
    <source>
        <strain evidence="1">KU_202001</strain>
    </source>
</reference>
<evidence type="ECO:0000313" key="1">
    <source>
        <dbReference type="EMBL" id="KAI4833229.1"/>
    </source>
</evidence>
<comment type="caution">
    <text evidence="1">The sequence shown here is derived from an EMBL/GenBank/DDBJ whole genome shotgun (WGS) entry which is preliminary data.</text>
</comment>
<dbReference type="Proteomes" id="UP001057452">
    <property type="component" value="Chromosome 1"/>
</dbReference>